<dbReference type="AlphaFoldDB" id="A0A0M0KJT1"/>
<keyword evidence="2" id="KW-0175">Coiled coil</keyword>
<organism evidence="3">
    <name type="scientific">Halalkalibacterium halodurans</name>
    <name type="common">Bacillus halodurans</name>
    <dbReference type="NCBI Taxonomy" id="86665"/>
    <lineage>
        <taxon>Bacteria</taxon>
        <taxon>Bacillati</taxon>
        <taxon>Bacillota</taxon>
        <taxon>Bacilli</taxon>
        <taxon>Bacillales</taxon>
        <taxon>Bacillaceae</taxon>
        <taxon>Halalkalibacterium (ex Joshi et al. 2022)</taxon>
    </lineage>
</organism>
<dbReference type="PANTHER" id="PTHR37313">
    <property type="entry name" value="UPF0749 PROTEIN RV1825"/>
    <property type="match status" value="1"/>
</dbReference>
<dbReference type="InterPro" id="IPR010273">
    <property type="entry name" value="DUF881"/>
</dbReference>
<feature type="coiled-coil region" evidence="2">
    <location>
        <begin position="32"/>
        <end position="80"/>
    </location>
</feature>
<gene>
    <name evidence="3" type="ORF">AMD02_07240</name>
</gene>
<accession>A0A0M0KJT1</accession>
<comment type="caution">
    <text evidence="3">The sequence shown here is derived from an EMBL/GenBank/DDBJ whole genome shotgun (WGS) entry which is preliminary data.</text>
</comment>
<dbReference type="EMBL" id="LILD01000001">
    <property type="protein sequence ID" value="KOO38678.1"/>
    <property type="molecule type" value="Genomic_DNA"/>
</dbReference>
<dbReference type="PANTHER" id="PTHR37313:SF2">
    <property type="entry name" value="UPF0749 PROTEIN YLXX"/>
    <property type="match status" value="1"/>
</dbReference>
<proteinExistence type="inferred from homology"/>
<dbReference type="Pfam" id="PF05949">
    <property type="entry name" value="DUF881"/>
    <property type="match status" value="1"/>
</dbReference>
<sequence length="238" mass="27454">MRKMERKWTFTIVTLLIGFMLAVLFQTTKEPVVRDTRDVRELRQELVQEQEKRQQLADEIENTESLLSQYRQSLEEQQEIDSVIEEQIETLRESAGLTEVSGEGLVITIKSLYENDAYVGSTSQNVSPDFLRSLLNELNIYQAKEIAIGTERIISTSTFYEVNGTTQVNTRRLPPLPIEVKVLSDDVERLHNQMVVSAAVELAEIEGLQLEFEIRDEITLPAFDQTPRVRFMEEVKEE</sequence>
<dbReference type="Gene3D" id="3.30.70.1880">
    <property type="entry name" value="Protein of unknown function DUF881"/>
    <property type="match status" value="1"/>
</dbReference>
<evidence type="ECO:0000256" key="1">
    <source>
        <dbReference type="ARBA" id="ARBA00009108"/>
    </source>
</evidence>
<reference evidence="3" key="1">
    <citation type="submission" date="2015-08" db="EMBL/GenBank/DDBJ databases">
        <title>Complete DNA Sequence of Pseudomonas syringae pv. actinidiae, the Causal Agent of Kiwifruit Canker Disease.</title>
        <authorList>
            <person name="Rikkerink E.H.A."/>
            <person name="Fineran P.C."/>
        </authorList>
    </citation>
    <scope>NUCLEOTIDE SEQUENCE</scope>
    <source>
        <strain evidence="3">DSM 13666</strain>
    </source>
</reference>
<dbReference type="PATRIC" id="fig|136160.3.peg.1764"/>
<comment type="similarity">
    <text evidence="1">Belongs to the UPF0749 family.</text>
</comment>
<protein>
    <recommendedName>
        <fullName evidence="4">DUF881 domain-containing protein</fullName>
    </recommendedName>
</protein>
<evidence type="ECO:0000256" key="2">
    <source>
        <dbReference type="SAM" id="Coils"/>
    </source>
</evidence>
<name>A0A0M0KJT1_ALKHA</name>
<evidence type="ECO:0008006" key="4">
    <source>
        <dbReference type="Google" id="ProtNLM"/>
    </source>
</evidence>
<evidence type="ECO:0000313" key="3">
    <source>
        <dbReference type="EMBL" id="KOO38678.1"/>
    </source>
</evidence>